<dbReference type="Pfam" id="PF13640">
    <property type="entry name" value="2OG-FeII_Oxy_3"/>
    <property type="match status" value="1"/>
</dbReference>
<sequence length="135" mass="14441">WHERNNKRTSQICKPGGTTSCAAGTKGISLLTAFEESPQVAIYRATAAGHFVWHSDIGGGPISAKRKLTLVLQLSPTADYDGGTLEVMPGAQVLEASRAQGCVTVFPSFMLHQVTPVRSGVRHSLTVWAHGPAFR</sequence>
<proteinExistence type="predicted"/>
<evidence type="ECO:0000313" key="3">
    <source>
        <dbReference type="Proteomes" id="UP000182160"/>
    </source>
</evidence>
<dbReference type="AlphaFoldDB" id="A0A1H8JYK5"/>
<evidence type="ECO:0000313" key="2">
    <source>
        <dbReference type="EMBL" id="SEN85497.1"/>
    </source>
</evidence>
<dbReference type="PROSITE" id="PS51471">
    <property type="entry name" value="FE2OG_OXY"/>
    <property type="match status" value="1"/>
</dbReference>
<reference evidence="2 3" key="1">
    <citation type="submission" date="2016-10" db="EMBL/GenBank/DDBJ databases">
        <authorList>
            <person name="de Groot N.N."/>
        </authorList>
    </citation>
    <scope>NUCLEOTIDE SEQUENCE [LARGE SCALE GENOMIC DNA]</scope>
    <source>
        <strain evidence="2 3">DSM 11457</strain>
    </source>
</reference>
<gene>
    <name evidence="2" type="ORF">SAMN04488077_1411</name>
</gene>
<name>A0A1H8JYK5_9RHOB</name>
<feature type="domain" description="Fe2OG dioxygenase" evidence="1">
    <location>
        <begin position="34"/>
        <end position="131"/>
    </location>
</feature>
<dbReference type="RefSeq" id="WP_139194642.1">
    <property type="nucleotide sequence ID" value="NZ_FOBO01000041.1"/>
</dbReference>
<accession>A0A1H8JYK5</accession>
<organism evidence="2 3">
    <name type="scientific">Roseovarius tolerans</name>
    <dbReference type="NCBI Taxonomy" id="74031"/>
    <lineage>
        <taxon>Bacteria</taxon>
        <taxon>Pseudomonadati</taxon>
        <taxon>Pseudomonadota</taxon>
        <taxon>Alphaproteobacteria</taxon>
        <taxon>Rhodobacterales</taxon>
        <taxon>Roseobacteraceae</taxon>
        <taxon>Roseovarius</taxon>
    </lineage>
</organism>
<dbReference type="Gene3D" id="2.60.120.620">
    <property type="entry name" value="q2cbj1_9rhob like domain"/>
    <property type="match status" value="1"/>
</dbReference>
<dbReference type="Proteomes" id="UP000182160">
    <property type="component" value="Unassembled WGS sequence"/>
</dbReference>
<dbReference type="InterPro" id="IPR044862">
    <property type="entry name" value="Pro_4_hyd_alph_FE2OG_OXY"/>
</dbReference>
<evidence type="ECO:0000259" key="1">
    <source>
        <dbReference type="PROSITE" id="PS51471"/>
    </source>
</evidence>
<feature type="non-terminal residue" evidence="2">
    <location>
        <position position="1"/>
    </location>
</feature>
<dbReference type="EMBL" id="FOBO01000041">
    <property type="protein sequence ID" value="SEN85497.1"/>
    <property type="molecule type" value="Genomic_DNA"/>
</dbReference>
<dbReference type="InterPro" id="IPR005123">
    <property type="entry name" value="Oxoglu/Fe-dep_dioxygenase_dom"/>
</dbReference>
<protein>
    <submittedName>
        <fullName evidence="2">2OG-Fe(II) oxygenase superfamily protein</fullName>
    </submittedName>
</protein>